<dbReference type="InParanoid" id="A0A5C3NX64"/>
<proteinExistence type="predicted"/>
<accession>A0A5C3NX64</accession>
<organism evidence="1 2">
    <name type="scientific">Polyporus arcularius HHB13444</name>
    <dbReference type="NCBI Taxonomy" id="1314778"/>
    <lineage>
        <taxon>Eukaryota</taxon>
        <taxon>Fungi</taxon>
        <taxon>Dikarya</taxon>
        <taxon>Basidiomycota</taxon>
        <taxon>Agaricomycotina</taxon>
        <taxon>Agaricomycetes</taxon>
        <taxon>Polyporales</taxon>
        <taxon>Polyporaceae</taxon>
        <taxon>Polyporus</taxon>
    </lineage>
</organism>
<evidence type="ECO:0000313" key="2">
    <source>
        <dbReference type="Proteomes" id="UP000308197"/>
    </source>
</evidence>
<sequence length="99" mass="10939">MPFTTFFTFTEKLSLKRSVKLALTLEDVLSMHEPVHVQMRLNKNGELVPHKVEHVTLGDVKASPTPSSVTTLVGSPILKAQSFMPRAKEAQVLLKAEIA</sequence>
<dbReference type="Proteomes" id="UP000308197">
    <property type="component" value="Unassembled WGS sequence"/>
</dbReference>
<protein>
    <submittedName>
        <fullName evidence="1">Uncharacterized protein</fullName>
    </submittedName>
</protein>
<reference evidence="1 2" key="1">
    <citation type="journal article" date="2019" name="Nat. Ecol. Evol.">
        <title>Megaphylogeny resolves global patterns of mushroom evolution.</title>
        <authorList>
            <person name="Varga T."/>
            <person name="Krizsan K."/>
            <person name="Foldi C."/>
            <person name="Dima B."/>
            <person name="Sanchez-Garcia M."/>
            <person name="Sanchez-Ramirez S."/>
            <person name="Szollosi G.J."/>
            <person name="Szarkandi J.G."/>
            <person name="Papp V."/>
            <person name="Albert L."/>
            <person name="Andreopoulos W."/>
            <person name="Angelini C."/>
            <person name="Antonin V."/>
            <person name="Barry K.W."/>
            <person name="Bougher N.L."/>
            <person name="Buchanan P."/>
            <person name="Buyck B."/>
            <person name="Bense V."/>
            <person name="Catcheside P."/>
            <person name="Chovatia M."/>
            <person name="Cooper J."/>
            <person name="Damon W."/>
            <person name="Desjardin D."/>
            <person name="Finy P."/>
            <person name="Geml J."/>
            <person name="Haridas S."/>
            <person name="Hughes K."/>
            <person name="Justo A."/>
            <person name="Karasinski D."/>
            <person name="Kautmanova I."/>
            <person name="Kiss B."/>
            <person name="Kocsube S."/>
            <person name="Kotiranta H."/>
            <person name="LaButti K.M."/>
            <person name="Lechner B.E."/>
            <person name="Liimatainen K."/>
            <person name="Lipzen A."/>
            <person name="Lukacs Z."/>
            <person name="Mihaltcheva S."/>
            <person name="Morgado L.N."/>
            <person name="Niskanen T."/>
            <person name="Noordeloos M.E."/>
            <person name="Ohm R.A."/>
            <person name="Ortiz-Santana B."/>
            <person name="Ovrebo C."/>
            <person name="Racz N."/>
            <person name="Riley R."/>
            <person name="Savchenko A."/>
            <person name="Shiryaev A."/>
            <person name="Soop K."/>
            <person name="Spirin V."/>
            <person name="Szebenyi C."/>
            <person name="Tomsovsky M."/>
            <person name="Tulloss R.E."/>
            <person name="Uehling J."/>
            <person name="Grigoriev I.V."/>
            <person name="Vagvolgyi C."/>
            <person name="Papp T."/>
            <person name="Martin F.M."/>
            <person name="Miettinen O."/>
            <person name="Hibbett D.S."/>
            <person name="Nagy L.G."/>
        </authorList>
    </citation>
    <scope>NUCLEOTIDE SEQUENCE [LARGE SCALE GENOMIC DNA]</scope>
    <source>
        <strain evidence="1 2">HHB13444</strain>
    </source>
</reference>
<feature type="non-terminal residue" evidence="1">
    <location>
        <position position="99"/>
    </location>
</feature>
<dbReference type="AlphaFoldDB" id="A0A5C3NX64"/>
<dbReference type="EMBL" id="ML211613">
    <property type="protein sequence ID" value="TFK81369.1"/>
    <property type="molecule type" value="Genomic_DNA"/>
</dbReference>
<evidence type="ECO:0000313" key="1">
    <source>
        <dbReference type="EMBL" id="TFK81369.1"/>
    </source>
</evidence>
<keyword evidence="2" id="KW-1185">Reference proteome</keyword>
<name>A0A5C3NX64_9APHY</name>
<gene>
    <name evidence="1" type="ORF">K466DRAFT_667157</name>
</gene>